<dbReference type="Proteomes" id="UP000034539">
    <property type="component" value="Unassembled WGS sequence"/>
</dbReference>
<reference evidence="1 2" key="1">
    <citation type="journal article" date="2015" name="Nature">
        <title>rRNA introns, odd ribosomes, and small enigmatic genomes across a large radiation of phyla.</title>
        <authorList>
            <person name="Brown C.T."/>
            <person name="Hug L.A."/>
            <person name="Thomas B.C."/>
            <person name="Sharon I."/>
            <person name="Castelle C.J."/>
            <person name="Singh A."/>
            <person name="Wilkins M.J."/>
            <person name="Williams K.H."/>
            <person name="Banfield J.F."/>
        </authorList>
    </citation>
    <scope>NUCLEOTIDE SEQUENCE [LARGE SCALE GENOMIC DNA]</scope>
</reference>
<comment type="caution">
    <text evidence="1">The sequence shown here is derived from an EMBL/GenBank/DDBJ whole genome shotgun (WGS) entry which is preliminary data.</text>
</comment>
<feature type="non-terminal residue" evidence="1">
    <location>
        <position position="1"/>
    </location>
</feature>
<accession>A0A0G0Q6T2</accession>
<dbReference type="AlphaFoldDB" id="A0A0G0Q6T2"/>
<protein>
    <submittedName>
        <fullName evidence="1">Uncharacterized protein</fullName>
    </submittedName>
</protein>
<dbReference type="EMBL" id="LBXN01000025">
    <property type="protein sequence ID" value="KKR33061.1"/>
    <property type="molecule type" value="Genomic_DNA"/>
</dbReference>
<organism evidence="1 2">
    <name type="scientific">Candidatus Gottesmanbacteria bacterium GW2011_GWC2_39_8</name>
    <dbReference type="NCBI Taxonomy" id="1618450"/>
    <lineage>
        <taxon>Bacteria</taxon>
        <taxon>Candidatus Gottesmaniibacteriota</taxon>
    </lineage>
</organism>
<gene>
    <name evidence="1" type="ORF">UT63_C0025G0038</name>
</gene>
<proteinExistence type="predicted"/>
<evidence type="ECO:0000313" key="1">
    <source>
        <dbReference type="EMBL" id="KKR33061.1"/>
    </source>
</evidence>
<sequence>EHVILVGELQVERLNKLLRRPHKVISLTSNCFMGNALEHADEDDRLNRGKGDKLWTATVDLEKLIRTRRRALERAKKVKKT</sequence>
<evidence type="ECO:0000313" key="2">
    <source>
        <dbReference type="Proteomes" id="UP000034539"/>
    </source>
</evidence>
<name>A0A0G0Q6T2_9BACT</name>